<organism evidence="2 3">
    <name type="scientific">Bacillus oleivorans</name>
    <dbReference type="NCBI Taxonomy" id="1448271"/>
    <lineage>
        <taxon>Bacteria</taxon>
        <taxon>Bacillati</taxon>
        <taxon>Bacillota</taxon>
        <taxon>Bacilli</taxon>
        <taxon>Bacillales</taxon>
        <taxon>Bacillaceae</taxon>
        <taxon>Bacillus</taxon>
    </lineage>
</organism>
<dbReference type="OrthoDB" id="5593847at2"/>
<accession>A0A285D4T7</accession>
<evidence type="ECO:0000313" key="3">
    <source>
        <dbReference type="Proteomes" id="UP000219546"/>
    </source>
</evidence>
<dbReference type="InterPro" id="IPR027417">
    <property type="entry name" value="P-loop_NTPase"/>
</dbReference>
<evidence type="ECO:0000313" key="2">
    <source>
        <dbReference type="EMBL" id="SNX74328.1"/>
    </source>
</evidence>
<dbReference type="AlphaFoldDB" id="A0A285D4T7"/>
<reference evidence="2 3" key="1">
    <citation type="submission" date="2017-08" db="EMBL/GenBank/DDBJ databases">
        <authorList>
            <person name="de Groot N.N."/>
        </authorList>
    </citation>
    <scope>NUCLEOTIDE SEQUENCE [LARGE SCALE GENOMIC DNA]</scope>
    <source>
        <strain evidence="2 3">JC228</strain>
    </source>
</reference>
<evidence type="ECO:0000259" key="1">
    <source>
        <dbReference type="Pfam" id="PF13401"/>
    </source>
</evidence>
<name>A0A285D4T7_9BACI</name>
<proteinExistence type="predicted"/>
<feature type="domain" description="ORC1/DEAH AAA+ ATPase" evidence="1">
    <location>
        <begin position="133"/>
        <end position="282"/>
    </location>
</feature>
<keyword evidence="3" id="KW-1185">Reference proteome</keyword>
<dbReference type="RefSeq" id="WP_097159883.1">
    <property type="nucleotide sequence ID" value="NZ_JBEPMQ010000009.1"/>
</dbReference>
<sequence length="545" mass="62505">MDKLIQLDNGEYAFIAHYKPQEVADYQGNPLIEALPPILSIEDAFEQLSFLPEYNEKETNLSAHHRYHSLLRLTRFYQPLEKTLELEARFSRLIRGGYIYRNPKDKSHAETLIELHKRLENNEPLGLSPNISKTASSLSIIGFSGMGKTSSVERVLSLYPKAIVHQYPLNIVQIPWLKLNCPNDGSPKTLCLDFFTKIDDVLGTTYFKQFGKKGDSLSFLIIRVGQLARAHCLGVLIIDEIQHLLTAKDEVSNSMMNFLVTLVNEIGIPIMLIGTTKAKELLQINFRQARRAGGHGELIWEQMKNDDNWEVLITSMWQYQWTKEKVKLTDTWRNVIYEESQGIVDIAVKLFLLAQSYAIESGQEKISPNMIIKVKKKYLRMVQDMLEALKRGIPEEIAKYDDITPFDIEDFIQNKKPVINMRDRILQQKEKLAGTRQQKELSILEKVILTLINLDVNEKLAESTAKRVINENKNIGKQEAVQKALTIINQINDSKKAKEINSNSKRKMNIIFKIVDNGRKERKAAHDSLLEKGLIIAPFSDNKLF</sequence>
<dbReference type="SUPFAM" id="SSF52540">
    <property type="entry name" value="P-loop containing nucleoside triphosphate hydrolases"/>
    <property type="match status" value="1"/>
</dbReference>
<protein>
    <submittedName>
        <fullName evidence="2">AAA domain-containing protein</fullName>
    </submittedName>
</protein>
<dbReference type="Gene3D" id="3.40.50.300">
    <property type="entry name" value="P-loop containing nucleotide triphosphate hydrolases"/>
    <property type="match status" value="1"/>
</dbReference>
<dbReference type="Proteomes" id="UP000219546">
    <property type="component" value="Unassembled WGS sequence"/>
</dbReference>
<dbReference type="Pfam" id="PF13401">
    <property type="entry name" value="AAA_22"/>
    <property type="match status" value="1"/>
</dbReference>
<dbReference type="EMBL" id="OAOP01000009">
    <property type="protein sequence ID" value="SNX74328.1"/>
    <property type="molecule type" value="Genomic_DNA"/>
</dbReference>
<dbReference type="GO" id="GO:0016887">
    <property type="term" value="F:ATP hydrolysis activity"/>
    <property type="evidence" value="ECO:0007669"/>
    <property type="project" value="InterPro"/>
</dbReference>
<dbReference type="InterPro" id="IPR049945">
    <property type="entry name" value="AAA_22"/>
</dbReference>
<gene>
    <name evidence="2" type="ORF">SAMN05877753_10929</name>
</gene>